<keyword evidence="1" id="KW-0547">Nucleotide-binding</keyword>
<dbReference type="SMART" id="SM00487">
    <property type="entry name" value="DEXDc"/>
    <property type="match status" value="1"/>
</dbReference>
<dbReference type="PROSITE" id="PS51194">
    <property type="entry name" value="HELICASE_CTER"/>
    <property type="match status" value="1"/>
</dbReference>
<gene>
    <name evidence="6" type="ORF">GBA65_14780</name>
</gene>
<feature type="compositionally biased region" description="Gly residues" evidence="3">
    <location>
        <begin position="405"/>
        <end position="416"/>
    </location>
</feature>
<feature type="region of interest" description="Disordered" evidence="3">
    <location>
        <begin position="402"/>
        <end position="606"/>
    </location>
</feature>
<dbReference type="PANTHER" id="PTHR47957:SF3">
    <property type="entry name" value="ATP-DEPENDENT HELICASE HRQ1"/>
    <property type="match status" value="1"/>
</dbReference>
<dbReference type="CDD" id="cd18797">
    <property type="entry name" value="SF2_C_Hrq"/>
    <property type="match status" value="1"/>
</dbReference>
<keyword evidence="6" id="KW-0347">Helicase</keyword>
<evidence type="ECO:0000256" key="1">
    <source>
        <dbReference type="ARBA" id="ARBA00022741"/>
    </source>
</evidence>
<dbReference type="GO" id="GO:0043138">
    <property type="term" value="F:3'-5' DNA helicase activity"/>
    <property type="evidence" value="ECO:0007669"/>
    <property type="project" value="TreeGrafter"/>
</dbReference>
<accession>A0A6G8PZF0</accession>
<dbReference type="RefSeq" id="WP_166397242.1">
    <property type="nucleotide sequence ID" value="NZ_CP045121.1"/>
</dbReference>
<feature type="compositionally biased region" description="Basic and acidic residues" evidence="3">
    <location>
        <begin position="491"/>
        <end position="513"/>
    </location>
</feature>
<dbReference type="SMART" id="SM00490">
    <property type="entry name" value="HELICc"/>
    <property type="match status" value="1"/>
</dbReference>
<dbReference type="SUPFAM" id="SSF52540">
    <property type="entry name" value="P-loop containing nucleoside triphosphate hydrolases"/>
    <property type="match status" value="1"/>
</dbReference>
<feature type="compositionally biased region" description="Basic and acidic residues" evidence="3">
    <location>
        <begin position="589"/>
        <end position="604"/>
    </location>
</feature>
<keyword evidence="2" id="KW-0067">ATP-binding</keyword>
<dbReference type="AlphaFoldDB" id="A0A6G8PZF0"/>
<proteinExistence type="predicted"/>
<protein>
    <submittedName>
        <fullName evidence="6">DEAD/DEAH box helicase</fullName>
    </submittedName>
</protein>
<dbReference type="EMBL" id="CP045121">
    <property type="protein sequence ID" value="QIN79572.1"/>
    <property type="molecule type" value="Genomic_DNA"/>
</dbReference>
<dbReference type="GO" id="GO:0005524">
    <property type="term" value="F:ATP binding"/>
    <property type="evidence" value="ECO:0007669"/>
    <property type="project" value="UniProtKB-KW"/>
</dbReference>
<dbReference type="Pfam" id="PF09369">
    <property type="entry name" value="MZB"/>
    <property type="match status" value="1"/>
</dbReference>
<feature type="domain" description="Helicase ATP-binding" evidence="4">
    <location>
        <begin position="1"/>
        <end position="176"/>
    </location>
</feature>
<reference evidence="6 7" key="1">
    <citation type="submission" date="2019-10" db="EMBL/GenBank/DDBJ databases">
        <title>Rubrobacter sp nov SCSIO 52915 isolated from a deep-sea sediment in the South China Sea.</title>
        <authorList>
            <person name="Chen R.W."/>
        </authorList>
    </citation>
    <scope>NUCLEOTIDE SEQUENCE [LARGE SCALE GENOMIC DNA]</scope>
    <source>
        <strain evidence="6 7">SCSIO 52915</strain>
    </source>
</reference>
<dbReference type="Proteomes" id="UP000502706">
    <property type="component" value="Chromosome"/>
</dbReference>
<dbReference type="InterPro" id="IPR011545">
    <property type="entry name" value="DEAD/DEAH_box_helicase_dom"/>
</dbReference>
<dbReference type="GO" id="GO:0003676">
    <property type="term" value="F:nucleic acid binding"/>
    <property type="evidence" value="ECO:0007669"/>
    <property type="project" value="InterPro"/>
</dbReference>
<evidence type="ECO:0000313" key="7">
    <source>
        <dbReference type="Proteomes" id="UP000502706"/>
    </source>
</evidence>
<dbReference type="InterPro" id="IPR018973">
    <property type="entry name" value="MZB"/>
</dbReference>
<dbReference type="Pfam" id="PF00270">
    <property type="entry name" value="DEAD"/>
    <property type="match status" value="1"/>
</dbReference>
<keyword evidence="7" id="KW-1185">Reference proteome</keyword>
<dbReference type="Pfam" id="PF22982">
    <property type="entry name" value="WHD_HRQ1"/>
    <property type="match status" value="1"/>
</dbReference>
<organism evidence="6 7">
    <name type="scientific">Rubrobacter marinus</name>
    <dbReference type="NCBI Taxonomy" id="2653852"/>
    <lineage>
        <taxon>Bacteria</taxon>
        <taxon>Bacillati</taxon>
        <taxon>Actinomycetota</taxon>
        <taxon>Rubrobacteria</taxon>
        <taxon>Rubrobacterales</taxon>
        <taxon>Rubrobacteraceae</taxon>
        <taxon>Rubrobacter</taxon>
    </lineage>
</organism>
<feature type="domain" description="Helicase C-terminal" evidence="5">
    <location>
        <begin position="206"/>
        <end position="362"/>
    </location>
</feature>
<evidence type="ECO:0000259" key="5">
    <source>
        <dbReference type="PROSITE" id="PS51194"/>
    </source>
</evidence>
<dbReference type="PANTHER" id="PTHR47957">
    <property type="entry name" value="ATP-DEPENDENT HELICASE HRQ1"/>
    <property type="match status" value="1"/>
</dbReference>
<dbReference type="CDD" id="cd17923">
    <property type="entry name" value="DEXHc_Hrq1-like"/>
    <property type="match status" value="1"/>
</dbReference>
<dbReference type="InterPro" id="IPR014001">
    <property type="entry name" value="Helicase_ATP-bd"/>
</dbReference>
<feature type="compositionally biased region" description="Gly residues" evidence="3">
    <location>
        <begin position="431"/>
        <end position="440"/>
    </location>
</feature>
<sequence>MRAGENVIVATATASGKSLCYKIPAFENALQSPKNRALFLYPTKALAQDQLQKIQKLKLRGVYPATYDRDTPKALRSEVRRRANVILTNPDMLNVALLPSHEGPWSDFFRNLQIIAVDEAHLLRGVFGSHVAAVMRRLRRVAELHGADPRFVLTSATIANPLELAEVLTGLPFSLVDNDGASSGPRRVVFRNPPLKDEEKGDRRSMLTEAAFVFSKLVAQGVRTIAFAKSRKSAELIYRYAADRLGPNLARRVSPYRAGYTVRERREIEGRLFSGELLGVVSTNALELGVDVGALDAVVCCGYPGSVASIWQQWGRAGRGKDPSLAVYIAGRDSLDQYLYENPEKVLGRRVEAARLTLENPYVLGPHLLAAAHESPLDAADDRYFGFGFDRVTEDLAEEGQLVRSGGGSTTPGGQPGVEDLPEVRGRGVRPCGGSGGGGDRLGRVAPRPDGAPPRRDLPAPGPRLRGRGPEPPRPQRPRQARPEPLLHQGTGRDGRGYPRRDAEEGSGQRREAPLGPRAHHRRRHPVQEDPGPGRTRDRRLPPRPAADGLRDARALGHPAPDAADTAADSWGGGPSELRGVSRRPARRGARDDRPAPPLRDVRPGDIGGLSVAVHRATRLPTIFVYDGYPGGVGISERGYETFEELARDTLSVLARCPCKRGCPACVQSPKCGNWNEPLSKDGAIRVLRFLLGQVSRYPIA</sequence>
<evidence type="ECO:0000313" key="6">
    <source>
        <dbReference type="EMBL" id="QIN79572.1"/>
    </source>
</evidence>
<evidence type="ECO:0000256" key="3">
    <source>
        <dbReference type="SAM" id="MobiDB-lite"/>
    </source>
</evidence>
<name>A0A6G8PZF0_9ACTN</name>
<dbReference type="InterPro" id="IPR027417">
    <property type="entry name" value="P-loop_NTPase"/>
</dbReference>
<dbReference type="PROSITE" id="PS51192">
    <property type="entry name" value="HELICASE_ATP_BIND_1"/>
    <property type="match status" value="1"/>
</dbReference>
<dbReference type="InterPro" id="IPR001650">
    <property type="entry name" value="Helicase_C-like"/>
</dbReference>
<dbReference type="Pfam" id="PF00271">
    <property type="entry name" value="Helicase_C"/>
    <property type="match status" value="1"/>
</dbReference>
<dbReference type="GO" id="GO:0006289">
    <property type="term" value="P:nucleotide-excision repair"/>
    <property type="evidence" value="ECO:0007669"/>
    <property type="project" value="TreeGrafter"/>
</dbReference>
<dbReference type="InterPro" id="IPR055227">
    <property type="entry name" value="HRQ1_WHD"/>
</dbReference>
<keyword evidence="6" id="KW-0378">Hydrolase</keyword>
<evidence type="ECO:0000259" key="4">
    <source>
        <dbReference type="PROSITE" id="PS51192"/>
    </source>
</evidence>
<evidence type="ECO:0000256" key="2">
    <source>
        <dbReference type="ARBA" id="ARBA00022840"/>
    </source>
</evidence>
<dbReference type="GO" id="GO:0036297">
    <property type="term" value="P:interstrand cross-link repair"/>
    <property type="evidence" value="ECO:0007669"/>
    <property type="project" value="TreeGrafter"/>
</dbReference>
<dbReference type="Gene3D" id="3.40.50.300">
    <property type="entry name" value="P-loop containing nucleotide triphosphate hydrolases"/>
    <property type="match status" value="2"/>
</dbReference>
<dbReference type="KEGG" id="rmar:GBA65_14780"/>
<feature type="compositionally biased region" description="Low complexity" evidence="3">
    <location>
        <begin position="559"/>
        <end position="569"/>
    </location>
</feature>